<evidence type="ECO:0000313" key="3">
    <source>
        <dbReference type="Proteomes" id="UP001283341"/>
    </source>
</evidence>
<protein>
    <submittedName>
        <fullName evidence="2">Uncharacterized protein</fullName>
    </submittedName>
</protein>
<keyword evidence="3" id="KW-1185">Reference proteome</keyword>
<sequence>MAPDKNNHFFWLEYANAIYKAVGIDTGDTSSSSLTSEAQQGPLAGDTLPDEYTNSGICQLSDVLLSAGDLFYKLSGTEGYVRAVKNGTPGRYLDHGDFSGNGSPEDETALEHAAGDQTAAEKQFIRKEQKAMKEWAEEMELGLQPSGSDFLSFVNTGNAPAYQYSSQQLEAARARVKQARLAVNGELADALSQDMQKLEMSLSKLYEIPGFNMKVAYGQPSNASELKNQMKNSGAPIPKPTTATFDPVYSAPGYKAFVQAAEHRINGKFNPANLSSFTVETNGQDGQIEINHPGPWFGTKTDSFHEPTPLNPPDDDDDDDIAATRIKVIYDKIETIPIRRGSSDVDVTLSASGFDGRSRSLPLACAPVRNV</sequence>
<evidence type="ECO:0000313" key="2">
    <source>
        <dbReference type="EMBL" id="KAK3326191.1"/>
    </source>
</evidence>
<proteinExistence type="predicted"/>
<dbReference type="AlphaFoldDB" id="A0AAE0MB74"/>
<feature type="region of interest" description="Disordered" evidence="1">
    <location>
        <begin position="300"/>
        <end position="320"/>
    </location>
</feature>
<dbReference type="Proteomes" id="UP001283341">
    <property type="component" value="Unassembled WGS sequence"/>
</dbReference>
<comment type="caution">
    <text evidence="2">The sequence shown here is derived from an EMBL/GenBank/DDBJ whole genome shotgun (WGS) entry which is preliminary data.</text>
</comment>
<dbReference type="EMBL" id="JAUEDM010000002">
    <property type="protein sequence ID" value="KAK3326191.1"/>
    <property type="molecule type" value="Genomic_DNA"/>
</dbReference>
<name>A0AAE0MB74_9PEZI</name>
<gene>
    <name evidence="2" type="ORF">B0H66DRAFT_600326</name>
</gene>
<accession>A0AAE0MB74</accession>
<reference evidence="2" key="1">
    <citation type="journal article" date="2023" name="Mol. Phylogenet. Evol.">
        <title>Genome-scale phylogeny and comparative genomics of the fungal order Sordariales.</title>
        <authorList>
            <person name="Hensen N."/>
            <person name="Bonometti L."/>
            <person name="Westerberg I."/>
            <person name="Brannstrom I.O."/>
            <person name="Guillou S."/>
            <person name="Cros-Aarteil S."/>
            <person name="Calhoun S."/>
            <person name="Haridas S."/>
            <person name="Kuo A."/>
            <person name="Mondo S."/>
            <person name="Pangilinan J."/>
            <person name="Riley R."/>
            <person name="LaButti K."/>
            <person name="Andreopoulos B."/>
            <person name="Lipzen A."/>
            <person name="Chen C."/>
            <person name="Yan M."/>
            <person name="Daum C."/>
            <person name="Ng V."/>
            <person name="Clum A."/>
            <person name="Steindorff A."/>
            <person name="Ohm R.A."/>
            <person name="Martin F."/>
            <person name="Silar P."/>
            <person name="Natvig D.O."/>
            <person name="Lalanne C."/>
            <person name="Gautier V."/>
            <person name="Ament-Velasquez S.L."/>
            <person name="Kruys A."/>
            <person name="Hutchinson M.I."/>
            <person name="Powell A.J."/>
            <person name="Barry K."/>
            <person name="Miller A.N."/>
            <person name="Grigoriev I.V."/>
            <person name="Debuchy R."/>
            <person name="Gladieux P."/>
            <person name="Hiltunen Thoren M."/>
            <person name="Johannesson H."/>
        </authorList>
    </citation>
    <scope>NUCLEOTIDE SEQUENCE</scope>
    <source>
        <strain evidence="2">CBS 118394</strain>
    </source>
</reference>
<evidence type="ECO:0000256" key="1">
    <source>
        <dbReference type="SAM" id="MobiDB-lite"/>
    </source>
</evidence>
<reference evidence="2" key="2">
    <citation type="submission" date="2023-06" db="EMBL/GenBank/DDBJ databases">
        <authorList>
            <consortium name="Lawrence Berkeley National Laboratory"/>
            <person name="Haridas S."/>
            <person name="Hensen N."/>
            <person name="Bonometti L."/>
            <person name="Westerberg I."/>
            <person name="Brannstrom I.O."/>
            <person name="Guillou S."/>
            <person name="Cros-Aarteil S."/>
            <person name="Calhoun S."/>
            <person name="Kuo A."/>
            <person name="Mondo S."/>
            <person name="Pangilinan J."/>
            <person name="Riley R."/>
            <person name="Labutti K."/>
            <person name="Andreopoulos B."/>
            <person name="Lipzen A."/>
            <person name="Chen C."/>
            <person name="Yanf M."/>
            <person name="Daum C."/>
            <person name="Ng V."/>
            <person name="Clum A."/>
            <person name="Steindorff A."/>
            <person name="Ohm R."/>
            <person name="Martin F."/>
            <person name="Silar P."/>
            <person name="Natvig D."/>
            <person name="Lalanne C."/>
            <person name="Gautier V."/>
            <person name="Ament-Velasquez S.L."/>
            <person name="Kruys A."/>
            <person name="Hutchinson M.I."/>
            <person name="Powell A.J."/>
            <person name="Barry K."/>
            <person name="Miller A.N."/>
            <person name="Grigoriev I.V."/>
            <person name="Debuchy R."/>
            <person name="Gladieux P."/>
            <person name="Thoren M.H."/>
            <person name="Johannesson H."/>
        </authorList>
    </citation>
    <scope>NUCLEOTIDE SEQUENCE</scope>
    <source>
        <strain evidence="2">CBS 118394</strain>
    </source>
</reference>
<organism evidence="2 3">
    <name type="scientific">Apodospora peruviana</name>
    <dbReference type="NCBI Taxonomy" id="516989"/>
    <lineage>
        <taxon>Eukaryota</taxon>
        <taxon>Fungi</taxon>
        <taxon>Dikarya</taxon>
        <taxon>Ascomycota</taxon>
        <taxon>Pezizomycotina</taxon>
        <taxon>Sordariomycetes</taxon>
        <taxon>Sordariomycetidae</taxon>
        <taxon>Sordariales</taxon>
        <taxon>Lasiosphaeriaceae</taxon>
        <taxon>Apodospora</taxon>
    </lineage>
</organism>